<evidence type="ECO:0000256" key="1">
    <source>
        <dbReference type="SAM" id="Phobius"/>
    </source>
</evidence>
<reference evidence="2 3" key="1">
    <citation type="journal article" date="2014" name="PLoS Genet.">
        <title>Hidden diversity in honey bee gut symbionts detected by single-cell genomics.</title>
        <authorList>
            <person name="Engel P."/>
            <person name="Stepanauskas R."/>
            <person name="Moran N."/>
        </authorList>
    </citation>
    <scope>NUCLEOTIDE SEQUENCE [LARGE SCALE GENOMIC DNA]</scope>
    <source>
        <strain evidence="2 3">SCGC AB-598-J21</strain>
    </source>
</reference>
<feature type="transmembrane region" description="Helical" evidence="1">
    <location>
        <begin position="114"/>
        <end position="133"/>
    </location>
</feature>
<organism evidence="2 3">
    <name type="scientific">Snodgrassella alvi SCGC AB-598-J21</name>
    <dbReference type="NCBI Taxonomy" id="1385367"/>
    <lineage>
        <taxon>Bacteria</taxon>
        <taxon>Pseudomonadati</taxon>
        <taxon>Pseudomonadota</taxon>
        <taxon>Betaproteobacteria</taxon>
        <taxon>Neisseriales</taxon>
        <taxon>Neisseriaceae</taxon>
        <taxon>Snodgrassella</taxon>
    </lineage>
</organism>
<feature type="transmembrane region" description="Helical" evidence="1">
    <location>
        <begin position="50"/>
        <end position="70"/>
    </location>
</feature>
<feature type="transmembrane region" description="Helical" evidence="1">
    <location>
        <begin position="82"/>
        <end position="107"/>
    </location>
</feature>
<evidence type="ECO:0000313" key="3">
    <source>
        <dbReference type="Proteomes" id="UP000027644"/>
    </source>
</evidence>
<feature type="transmembrane region" description="Helical" evidence="1">
    <location>
        <begin position="272"/>
        <end position="297"/>
    </location>
</feature>
<keyword evidence="1" id="KW-0472">Membrane</keyword>
<feature type="transmembrane region" description="Helical" evidence="1">
    <location>
        <begin position="184"/>
        <end position="202"/>
    </location>
</feature>
<dbReference type="Pfam" id="PF16980">
    <property type="entry name" value="CitMHS_2"/>
    <property type="match status" value="1"/>
</dbReference>
<dbReference type="Proteomes" id="UP000027644">
    <property type="component" value="Unassembled WGS sequence"/>
</dbReference>
<feature type="transmembrane region" description="Helical" evidence="1">
    <location>
        <begin position="384"/>
        <end position="408"/>
    </location>
</feature>
<dbReference type="EMBL" id="AVQL01000454">
    <property type="protein sequence ID" value="KEQ00146.1"/>
    <property type="molecule type" value="Genomic_DNA"/>
</dbReference>
<feature type="transmembrane region" description="Helical" evidence="1">
    <location>
        <begin position="22"/>
        <end position="43"/>
    </location>
</feature>
<keyword evidence="1" id="KW-1133">Transmembrane helix</keyword>
<name>A0A074V4L3_9NEIS</name>
<keyword evidence="1" id="KW-0812">Transmembrane</keyword>
<protein>
    <submittedName>
        <fullName evidence="2">Na+/H+ antiporter NhaD or related arsenite permease</fullName>
    </submittedName>
</protein>
<feature type="transmembrane region" description="Helical" evidence="1">
    <location>
        <begin position="222"/>
        <end position="246"/>
    </location>
</feature>
<feature type="transmembrane region" description="Helical" evidence="1">
    <location>
        <begin position="344"/>
        <end position="364"/>
    </location>
</feature>
<feature type="transmembrane region" description="Helical" evidence="1">
    <location>
        <begin position="462"/>
        <end position="484"/>
    </location>
</feature>
<proteinExistence type="predicted"/>
<gene>
    <name evidence="2" type="ORF">SASC598J21_020290</name>
</gene>
<evidence type="ECO:0000313" key="2">
    <source>
        <dbReference type="EMBL" id="KEQ00146.1"/>
    </source>
</evidence>
<sequence length="485" mass="53424">MTPVNPSVVQFAFSLLKQGNRILQLIFLFIVSLLPFPVLAAGLPAHELSLWWCFPFIGLLLSIALCPILIPKTWHSHSGKIIGVWCAAFLIPLSCYYNVSAGLSITIHALLQEYIPFMLLLLALYTLSGGILIQHNGNGSVKLNVLILAAGTLLAGIMGTTGAAMLFIRPLLRANAQRRHRTHLVVFFIFLVANIGGGLTPLGDPPLFLGFLKGVGFQWTFVHMLLPVIINTLILLFIFFCIDYYLWQREIITNDKVQNSISSWSIQGKANLLLLFAVTGVILVSGLCKNLPVWNIYGIETNLVAWIRDGLLLIITLCSLKLTPAQLRRQNDFNWAPMVEVGKLFIGIFITIAPVMAILQLGKAGSFGILINLIEQNGEPVNTLYFWLSGLLSGFLDNAPTYLVFFNLAGGDAALLMQHLPSTLMAVSMGSVFMGALSYIGNAPNLMVKSIAEQHRITMPSFFGYMGWSVTLLIPVFLLDTLLFF</sequence>
<comment type="caution">
    <text evidence="2">The sequence shown here is derived from an EMBL/GenBank/DDBJ whole genome shotgun (WGS) entry which is preliminary data.</text>
</comment>
<dbReference type="InterPro" id="IPR031566">
    <property type="entry name" value="CitMHS_2"/>
</dbReference>
<feature type="transmembrane region" description="Helical" evidence="1">
    <location>
        <begin position="420"/>
        <end position="442"/>
    </location>
</feature>
<accession>A0A074V4L3</accession>
<feature type="transmembrane region" description="Helical" evidence="1">
    <location>
        <begin position="145"/>
        <end position="172"/>
    </location>
</feature>
<dbReference type="AlphaFoldDB" id="A0A074V4L3"/>